<evidence type="ECO:0000259" key="1">
    <source>
        <dbReference type="Pfam" id="PF14080"/>
    </source>
</evidence>
<sequence>MALAISMVLFPDQPQLSIEAIQQELATRWPELPAASDVTGEDNTYIFDLGEAQVIVALMPAPFPWSDLEGPCATSILWKDAAEQLKTHQTHAIVSLNAELDPIPHSTMLTKVVTAVLAASPSSLGVYWGNATLIVPKAIFLDFATEVMSDGPPLHIWVDFRVGAESSNTSSGFTCGMAALGHMELEANGATEPPRELYDRLMSLAGYVLENGPVIRDGDTVGQDANEKIRVIYGKSNFGHEGKVMRLVYESGASEKPWWKFW</sequence>
<dbReference type="AlphaFoldDB" id="A0A9X1MMR3"/>
<organism evidence="2 3">
    <name type="scientific">Blastopirellula sediminis</name>
    <dbReference type="NCBI Taxonomy" id="2894196"/>
    <lineage>
        <taxon>Bacteria</taxon>
        <taxon>Pseudomonadati</taxon>
        <taxon>Planctomycetota</taxon>
        <taxon>Planctomycetia</taxon>
        <taxon>Pirellulales</taxon>
        <taxon>Pirellulaceae</taxon>
        <taxon>Blastopirellula</taxon>
    </lineage>
</organism>
<dbReference type="Pfam" id="PF14080">
    <property type="entry name" value="DUF4261"/>
    <property type="match status" value="1"/>
</dbReference>
<dbReference type="InterPro" id="IPR025357">
    <property type="entry name" value="DUF4261"/>
</dbReference>
<keyword evidence="3" id="KW-1185">Reference proteome</keyword>
<comment type="caution">
    <text evidence="2">The sequence shown here is derived from an EMBL/GenBank/DDBJ whole genome shotgun (WGS) entry which is preliminary data.</text>
</comment>
<dbReference type="Proteomes" id="UP001139103">
    <property type="component" value="Unassembled WGS sequence"/>
</dbReference>
<dbReference type="EMBL" id="JAJKFT010000004">
    <property type="protein sequence ID" value="MCC9628747.1"/>
    <property type="molecule type" value="Genomic_DNA"/>
</dbReference>
<accession>A0A9X1MMR3</accession>
<name>A0A9X1MMR3_9BACT</name>
<dbReference type="RefSeq" id="WP_230218204.1">
    <property type="nucleotide sequence ID" value="NZ_JAJKFT010000004.1"/>
</dbReference>
<evidence type="ECO:0000313" key="2">
    <source>
        <dbReference type="EMBL" id="MCC9628747.1"/>
    </source>
</evidence>
<gene>
    <name evidence="2" type="ORF">LOC68_10080</name>
</gene>
<evidence type="ECO:0000313" key="3">
    <source>
        <dbReference type="Proteomes" id="UP001139103"/>
    </source>
</evidence>
<reference evidence="2" key="1">
    <citation type="submission" date="2021-11" db="EMBL/GenBank/DDBJ databases">
        <title>Genome sequence.</title>
        <authorList>
            <person name="Sun Q."/>
        </authorList>
    </citation>
    <scope>NUCLEOTIDE SEQUENCE</scope>
    <source>
        <strain evidence="2">JC732</strain>
    </source>
</reference>
<proteinExistence type="predicted"/>
<feature type="domain" description="DUF4261" evidence="1">
    <location>
        <begin position="174"/>
        <end position="247"/>
    </location>
</feature>
<protein>
    <submittedName>
        <fullName evidence="2">DUF4261 domain-containing protein</fullName>
    </submittedName>
</protein>